<evidence type="ECO:0000313" key="2">
    <source>
        <dbReference type="EMBL" id="EDW97971.2"/>
    </source>
</evidence>
<dbReference type="AlphaFoldDB" id="B4PLM2"/>
<evidence type="ECO:0000313" key="3">
    <source>
        <dbReference type="Proteomes" id="UP000002282"/>
    </source>
</evidence>
<reference evidence="2 3" key="2">
    <citation type="journal article" date="2007" name="PLoS Biol.">
        <title>Principles of genome evolution in the Drosophila melanogaster species group.</title>
        <authorList>
            <person name="Ranz J.M."/>
            <person name="Maurin D."/>
            <person name="Chan Y.S."/>
            <person name="von Grotthuss M."/>
            <person name="Hillier L.W."/>
            <person name="Roote J."/>
            <person name="Ashburner M."/>
            <person name="Bergman C.M."/>
        </authorList>
    </citation>
    <scope>NUCLEOTIDE SEQUENCE [LARGE SCALE GENOMIC DNA]</scope>
    <source>
        <strain evidence="3">Tai18E2 / Tucson 14021-0261.01</strain>
    </source>
</reference>
<reference evidence="2 3" key="1">
    <citation type="journal article" date="2007" name="Nature">
        <title>Evolution of genes and genomes on the Drosophila phylogeny.</title>
        <authorList>
            <consortium name="Drosophila 12 Genomes Consortium"/>
            <person name="Clark A.G."/>
            <person name="Eisen M.B."/>
            <person name="Smith D.R."/>
            <person name="Bergman C.M."/>
            <person name="Oliver B."/>
            <person name="Markow T.A."/>
            <person name="Kaufman T.C."/>
            <person name="Kellis M."/>
            <person name="Gelbart W."/>
            <person name="Iyer V.N."/>
            <person name="Pollard D.A."/>
            <person name="Sackton T.B."/>
            <person name="Larracuente A.M."/>
            <person name="Singh N.D."/>
            <person name="Abad J.P."/>
            <person name="Abt D.N."/>
            <person name="Adryan B."/>
            <person name="Aguade M."/>
            <person name="Akashi H."/>
            <person name="Anderson W.W."/>
            <person name="Aquadro C.F."/>
            <person name="Ardell D.H."/>
            <person name="Arguello R."/>
            <person name="Artieri C.G."/>
            <person name="Barbash D.A."/>
            <person name="Barker D."/>
            <person name="Barsanti P."/>
            <person name="Batterham P."/>
            <person name="Batzoglou S."/>
            <person name="Begun D."/>
            <person name="Bhutkar A."/>
            <person name="Blanco E."/>
            <person name="Bosak S.A."/>
            <person name="Bradley R.K."/>
            <person name="Brand A.D."/>
            <person name="Brent M.R."/>
            <person name="Brooks A.N."/>
            <person name="Brown R.H."/>
            <person name="Butlin R.K."/>
            <person name="Caggese C."/>
            <person name="Calvi B.R."/>
            <person name="Bernardo de Carvalho A."/>
            <person name="Caspi A."/>
            <person name="Castrezana S."/>
            <person name="Celniker S.E."/>
            <person name="Chang J.L."/>
            <person name="Chapple C."/>
            <person name="Chatterji S."/>
            <person name="Chinwalla A."/>
            <person name="Civetta A."/>
            <person name="Clifton S.W."/>
            <person name="Comeron J.M."/>
            <person name="Costello J.C."/>
            <person name="Coyne J.A."/>
            <person name="Daub J."/>
            <person name="David R.G."/>
            <person name="Delcher A.L."/>
            <person name="Delehaunty K."/>
            <person name="Do C.B."/>
            <person name="Ebling H."/>
            <person name="Edwards K."/>
            <person name="Eickbush T."/>
            <person name="Evans J.D."/>
            <person name="Filipski A."/>
            <person name="Findeiss S."/>
            <person name="Freyhult E."/>
            <person name="Fulton L."/>
            <person name="Fulton R."/>
            <person name="Garcia A.C."/>
            <person name="Gardiner A."/>
            <person name="Garfield D.A."/>
            <person name="Garvin B.E."/>
            <person name="Gibson G."/>
            <person name="Gilbert D."/>
            <person name="Gnerre S."/>
            <person name="Godfrey J."/>
            <person name="Good R."/>
            <person name="Gotea V."/>
            <person name="Gravely B."/>
            <person name="Greenberg A.J."/>
            <person name="Griffiths-Jones S."/>
            <person name="Gross S."/>
            <person name="Guigo R."/>
            <person name="Gustafson E.A."/>
            <person name="Haerty W."/>
            <person name="Hahn M.W."/>
            <person name="Halligan D.L."/>
            <person name="Halpern A.L."/>
            <person name="Halter G.M."/>
            <person name="Han M.V."/>
            <person name="Heger A."/>
            <person name="Hillier L."/>
            <person name="Hinrichs A.S."/>
            <person name="Holmes I."/>
            <person name="Hoskins R.A."/>
            <person name="Hubisz M.J."/>
            <person name="Hultmark D."/>
            <person name="Huntley M.A."/>
            <person name="Jaffe D.B."/>
            <person name="Jagadeeshan S."/>
            <person name="Jeck W.R."/>
            <person name="Johnson J."/>
            <person name="Jones C.D."/>
            <person name="Jordan W.C."/>
            <person name="Karpen G.H."/>
            <person name="Kataoka E."/>
            <person name="Keightley P.D."/>
            <person name="Kheradpour P."/>
            <person name="Kirkness E.F."/>
            <person name="Koerich L.B."/>
            <person name="Kristiansen K."/>
            <person name="Kudrna D."/>
            <person name="Kulathinal R.J."/>
            <person name="Kumar S."/>
            <person name="Kwok R."/>
            <person name="Lander E."/>
            <person name="Langley C.H."/>
            <person name="Lapoint R."/>
            <person name="Lazzaro B.P."/>
            <person name="Lee S.J."/>
            <person name="Levesque L."/>
            <person name="Li R."/>
            <person name="Lin C.F."/>
            <person name="Lin M.F."/>
            <person name="Lindblad-Toh K."/>
            <person name="Llopart A."/>
            <person name="Long M."/>
            <person name="Low L."/>
            <person name="Lozovsky E."/>
            <person name="Lu J."/>
            <person name="Luo M."/>
            <person name="Machado C.A."/>
            <person name="Makalowski W."/>
            <person name="Marzo M."/>
            <person name="Matsuda M."/>
            <person name="Matzkin L."/>
            <person name="McAllister B."/>
            <person name="McBride C.S."/>
            <person name="McKernan B."/>
            <person name="McKernan K."/>
            <person name="Mendez-Lago M."/>
            <person name="Minx P."/>
            <person name="Mollenhauer M.U."/>
            <person name="Montooth K."/>
            <person name="Mount S.M."/>
            <person name="Mu X."/>
            <person name="Myers E."/>
            <person name="Negre B."/>
            <person name="Newfeld S."/>
            <person name="Nielsen R."/>
            <person name="Noor M.A."/>
            <person name="O'Grady P."/>
            <person name="Pachter L."/>
            <person name="Papaceit M."/>
            <person name="Parisi M.J."/>
            <person name="Parisi M."/>
            <person name="Parts L."/>
            <person name="Pedersen J.S."/>
            <person name="Pesole G."/>
            <person name="Phillippy A.M."/>
            <person name="Ponting C.P."/>
            <person name="Pop M."/>
            <person name="Porcelli D."/>
            <person name="Powell J.R."/>
            <person name="Prohaska S."/>
            <person name="Pruitt K."/>
            <person name="Puig M."/>
            <person name="Quesneville H."/>
            <person name="Ram K.R."/>
            <person name="Rand D."/>
            <person name="Rasmussen M.D."/>
            <person name="Reed L.K."/>
            <person name="Reenan R."/>
            <person name="Reily A."/>
            <person name="Remington K.A."/>
            <person name="Rieger T.T."/>
            <person name="Ritchie M.G."/>
            <person name="Robin C."/>
            <person name="Rogers Y.H."/>
            <person name="Rohde C."/>
            <person name="Rozas J."/>
            <person name="Rubenfield M.J."/>
            <person name="Ruiz A."/>
            <person name="Russo S."/>
            <person name="Salzberg S.L."/>
            <person name="Sanchez-Gracia A."/>
            <person name="Saranga D.J."/>
            <person name="Sato H."/>
            <person name="Schaeffer S.W."/>
            <person name="Schatz M.C."/>
            <person name="Schlenke T."/>
            <person name="Schwartz R."/>
            <person name="Segarra C."/>
            <person name="Singh R.S."/>
            <person name="Sirot L."/>
            <person name="Sirota M."/>
            <person name="Sisneros N.B."/>
            <person name="Smith C.D."/>
            <person name="Smith T.F."/>
            <person name="Spieth J."/>
            <person name="Stage D.E."/>
            <person name="Stark A."/>
            <person name="Stephan W."/>
            <person name="Strausberg R.L."/>
            <person name="Strempel S."/>
            <person name="Sturgill D."/>
            <person name="Sutton G."/>
            <person name="Sutton G.G."/>
            <person name="Tao W."/>
            <person name="Teichmann S."/>
            <person name="Tobari Y.N."/>
            <person name="Tomimura Y."/>
            <person name="Tsolas J.M."/>
            <person name="Valente V.L."/>
            <person name="Venter E."/>
            <person name="Venter J.C."/>
            <person name="Vicario S."/>
            <person name="Vieira F.G."/>
            <person name="Vilella A.J."/>
            <person name="Villasante A."/>
            <person name="Walenz B."/>
            <person name="Wang J."/>
            <person name="Wasserman M."/>
            <person name="Watts T."/>
            <person name="Wilson D."/>
            <person name="Wilson R.K."/>
            <person name="Wing R.A."/>
            <person name="Wolfner M.F."/>
            <person name="Wong A."/>
            <person name="Wong G.K."/>
            <person name="Wu C.I."/>
            <person name="Wu G."/>
            <person name="Yamamoto D."/>
            <person name="Yang H.P."/>
            <person name="Yang S.P."/>
            <person name="Yorke J.A."/>
            <person name="Yoshida K."/>
            <person name="Zdobnov E."/>
            <person name="Zhang P."/>
            <person name="Zhang Y."/>
            <person name="Zimin A.V."/>
            <person name="Baldwin J."/>
            <person name="Abdouelleil A."/>
            <person name="Abdulkadir J."/>
            <person name="Abebe A."/>
            <person name="Abera B."/>
            <person name="Abreu J."/>
            <person name="Acer S.C."/>
            <person name="Aftuck L."/>
            <person name="Alexander A."/>
            <person name="An P."/>
            <person name="Anderson E."/>
            <person name="Anderson S."/>
            <person name="Arachi H."/>
            <person name="Azer M."/>
            <person name="Bachantsang P."/>
            <person name="Barry A."/>
            <person name="Bayul T."/>
            <person name="Berlin A."/>
            <person name="Bessette D."/>
            <person name="Bloom T."/>
            <person name="Blye J."/>
            <person name="Boguslavskiy L."/>
            <person name="Bonnet C."/>
            <person name="Boukhgalter B."/>
            <person name="Bourzgui I."/>
            <person name="Brown A."/>
            <person name="Cahill P."/>
            <person name="Channer S."/>
            <person name="Cheshatsang Y."/>
            <person name="Chuda L."/>
            <person name="Citroen M."/>
            <person name="Collymore A."/>
            <person name="Cooke P."/>
            <person name="Costello M."/>
            <person name="D'Aco K."/>
            <person name="Daza R."/>
            <person name="De Haan G."/>
            <person name="DeGray S."/>
            <person name="DeMaso C."/>
            <person name="Dhargay N."/>
            <person name="Dooley K."/>
            <person name="Dooley E."/>
            <person name="Doricent M."/>
            <person name="Dorje P."/>
            <person name="Dorjee K."/>
            <person name="Dupes A."/>
            <person name="Elong R."/>
            <person name="Falk J."/>
            <person name="Farina A."/>
            <person name="Faro S."/>
            <person name="Ferguson D."/>
            <person name="Fisher S."/>
            <person name="Foley C.D."/>
            <person name="Franke A."/>
            <person name="Friedrich D."/>
            <person name="Gadbois L."/>
            <person name="Gearin G."/>
            <person name="Gearin C.R."/>
            <person name="Giannoukos G."/>
            <person name="Goode T."/>
            <person name="Graham J."/>
            <person name="Grandbois E."/>
            <person name="Grewal S."/>
            <person name="Gyaltsen K."/>
            <person name="Hafez N."/>
            <person name="Hagos B."/>
            <person name="Hall J."/>
            <person name="Henson C."/>
            <person name="Hollinger A."/>
            <person name="Honan T."/>
            <person name="Huard M.D."/>
            <person name="Hughes L."/>
            <person name="Hurhula B."/>
            <person name="Husby M.E."/>
            <person name="Kamat A."/>
            <person name="Kanga B."/>
            <person name="Kashin S."/>
            <person name="Khazanovich D."/>
            <person name="Kisner P."/>
            <person name="Lance K."/>
            <person name="Lara M."/>
            <person name="Lee W."/>
            <person name="Lennon N."/>
            <person name="Letendre F."/>
            <person name="LeVine R."/>
            <person name="Lipovsky A."/>
            <person name="Liu X."/>
            <person name="Liu J."/>
            <person name="Liu S."/>
            <person name="Lokyitsang T."/>
            <person name="Lokyitsang Y."/>
            <person name="Lubonja R."/>
            <person name="Lui A."/>
            <person name="MacDonald P."/>
            <person name="Magnisalis V."/>
            <person name="Maru K."/>
            <person name="Matthews C."/>
            <person name="McCusker W."/>
            <person name="McDonough S."/>
            <person name="Mehta T."/>
            <person name="Meldrim J."/>
            <person name="Meneus L."/>
            <person name="Mihai O."/>
            <person name="Mihalev A."/>
            <person name="Mihova T."/>
            <person name="Mittelman R."/>
            <person name="Mlenga V."/>
            <person name="Montmayeur A."/>
            <person name="Mulrain L."/>
            <person name="Navidi A."/>
            <person name="Naylor J."/>
            <person name="Negash T."/>
            <person name="Nguyen T."/>
            <person name="Nguyen N."/>
            <person name="Nicol R."/>
            <person name="Norbu C."/>
            <person name="Norbu N."/>
            <person name="Novod N."/>
            <person name="O'Neill B."/>
            <person name="Osman S."/>
            <person name="Markiewicz E."/>
            <person name="Oyono O.L."/>
            <person name="Patti C."/>
            <person name="Phunkhang P."/>
            <person name="Pierre F."/>
            <person name="Priest M."/>
            <person name="Raghuraman S."/>
            <person name="Rege F."/>
            <person name="Reyes R."/>
            <person name="Rise C."/>
            <person name="Rogov P."/>
            <person name="Ross K."/>
            <person name="Ryan E."/>
            <person name="Settipalli S."/>
            <person name="Shea T."/>
            <person name="Sherpa N."/>
            <person name="Shi L."/>
            <person name="Shih D."/>
            <person name="Sparrow T."/>
            <person name="Spaulding J."/>
            <person name="Stalker J."/>
            <person name="Stange-Thomann N."/>
            <person name="Stavropoulos S."/>
            <person name="Stone C."/>
            <person name="Strader C."/>
            <person name="Tesfaye S."/>
            <person name="Thomson T."/>
            <person name="Thoulutsang Y."/>
            <person name="Thoulutsang D."/>
            <person name="Topham K."/>
            <person name="Topping I."/>
            <person name="Tsamla T."/>
            <person name="Vassiliev H."/>
            <person name="Vo A."/>
            <person name="Wangchuk T."/>
            <person name="Wangdi T."/>
            <person name="Weiand M."/>
            <person name="Wilkinson J."/>
            <person name="Wilson A."/>
            <person name="Yadav S."/>
            <person name="Young G."/>
            <person name="Yu Q."/>
            <person name="Zembek L."/>
            <person name="Zhong D."/>
            <person name="Zimmer A."/>
            <person name="Zwirko Z."/>
            <person name="Jaffe D.B."/>
            <person name="Alvarez P."/>
            <person name="Brockman W."/>
            <person name="Butler J."/>
            <person name="Chin C."/>
            <person name="Gnerre S."/>
            <person name="Grabherr M."/>
            <person name="Kleber M."/>
            <person name="Mauceli E."/>
            <person name="MacCallum I."/>
        </authorList>
    </citation>
    <scope>NUCLEOTIDE SEQUENCE [LARGE SCALE GENOMIC DNA]</scope>
    <source>
        <strain evidence="3">Tai18E2 / Tucson 14021-0261.01</strain>
    </source>
</reference>
<dbReference type="KEGG" id="dya:Dyak_GE10282"/>
<feature type="signal peptide" evidence="1">
    <location>
        <begin position="1"/>
        <end position="22"/>
    </location>
</feature>
<sequence length="181" mass="20808">MYLRAAILFSLVIFIGNIMANASKLEFTNIKCHAKDTAFLDFKYCFIKSVNRTYKYISLKASLHQVPITNASAKLQILRRFLSYMPITIAADIDVCKYMASKKNLANPMLRLFEDITTNYTNANHKCPYDHDLFIDRLPAQFLSEHFTNSLPLPPGDYGFNSKWYTNSIERATIHIYATIS</sequence>
<dbReference type="SMART" id="SM00697">
    <property type="entry name" value="DM8"/>
    <property type="match status" value="1"/>
</dbReference>
<keyword evidence="3" id="KW-1185">Reference proteome</keyword>
<accession>B4PLM2</accession>
<name>B4PLM2_DROYA</name>
<dbReference type="OrthoDB" id="7835509at2759"/>
<dbReference type="PANTHER" id="PTHR20898:SF0">
    <property type="entry name" value="DAEDALUS ON 3-RELATED"/>
    <property type="match status" value="1"/>
</dbReference>
<proteinExistence type="predicted"/>
<gene>
    <name evidence="2" type="primary">Dyak\GE10282</name>
    <name evidence="2" type="synonym">dyak_GLEANR_10220</name>
    <name evidence="2" type="synonym">GE10282</name>
    <name evidence="2" type="ORF">Dyak_GE10282</name>
</gene>
<organism evidence="2 3">
    <name type="scientific">Drosophila yakuba</name>
    <name type="common">Fruit fly</name>
    <dbReference type="NCBI Taxonomy" id="7245"/>
    <lineage>
        <taxon>Eukaryota</taxon>
        <taxon>Metazoa</taxon>
        <taxon>Ecdysozoa</taxon>
        <taxon>Arthropoda</taxon>
        <taxon>Hexapoda</taxon>
        <taxon>Insecta</taxon>
        <taxon>Pterygota</taxon>
        <taxon>Neoptera</taxon>
        <taxon>Endopterygota</taxon>
        <taxon>Diptera</taxon>
        <taxon>Brachycera</taxon>
        <taxon>Muscomorpha</taxon>
        <taxon>Ephydroidea</taxon>
        <taxon>Drosophilidae</taxon>
        <taxon>Drosophila</taxon>
        <taxon>Sophophora</taxon>
    </lineage>
</organism>
<dbReference type="InterPro" id="IPR010512">
    <property type="entry name" value="DUF1091"/>
</dbReference>
<dbReference type="Pfam" id="PF06477">
    <property type="entry name" value="DUF1091"/>
    <property type="match status" value="1"/>
</dbReference>
<feature type="chain" id="PRO_5006459030" description="Drosophila melanogaster" evidence="1">
    <location>
        <begin position="23"/>
        <end position="181"/>
    </location>
</feature>
<dbReference type="PANTHER" id="PTHR20898">
    <property type="entry name" value="DAEDALUS ON 3-RELATED-RELATED"/>
    <property type="match status" value="1"/>
</dbReference>
<evidence type="ECO:0008006" key="4">
    <source>
        <dbReference type="Google" id="ProtNLM"/>
    </source>
</evidence>
<keyword evidence="1" id="KW-0732">Signal</keyword>
<dbReference type="Proteomes" id="UP000002282">
    <property type="component" value="Chromosome 3R"/>
</dbReference>
<dbReference type="HOGENOM" id="CLU_116900_0_0_1"/>
<dbReference type="EMBL" id="CM000160">
    <property type="protein sequence ID" value="EDW97971.2"/>
    <property type="molecule type" value="Genomic_DNA"/>
</dbReference>
<protein>
    <recommendedName>
        <fullName evidence="4">Drosophila melanogaster</fullName>
    </recommendedName>
</protein>
<evidence type="ECO:0000256" key="1">
    <source>
        <dbReference type="SAM" id="SignalP"/>
    </source>
</evidence>